<dbReference type="Proteomes" id="UP001065613">
    <property type="component" value="Chromosome"/>
</dbReference>
<name>A0A977PVY8_9CYAN</name>
<feature type="region of interest" description="Disordered" evidence="1">
    <location>
        <begin position="154"/>
        <end position="186"/>
    </location>
</feature>
<dbReference type="InterPro" id="IPR036737">
    <property type="entry name" value="OmpA-like_sf"/>
</dbReference>
<evidence type="ECO:0000313" key="2">
    <source>
        <dbReference type="EMBL" id="UXE61526.1"/>
    </source>
</evidence>
<evidence type="ECO:0000256" key="1">
    <source>
        <dbReference type="SAM" id="MobiDB-lite"/>
    </source>
</evidence>
<gene>
    <name evidence="2" type="ORF">KA717_00455</name>
</gene>
<accession>A0A977PVY8</accession>
<dbReference type="AlphaFoldDB" id="A0A977PVY8"/>
<organism evidence="2">
    <name type="scientific">Woronichinia naegeliana WA131</name>
    <dbReference type="NCBI Taxonomy" id="2824559"/>
    <lineage>
        <taxon>Bacteria</taxon>
        <taxon>Bacillati</taxon>
        <taxon>Cyanobacteriota</taxon>
        <taxon>Cyanophyceae</taxon>
        <taxon>Synechococcales</taxon>
        <taxon>Coelosphaeriaceae</taxon>
        <taxon>Woronichinia</taxon>
    </lineage>
</organism>
<dbReference type="KEGG" id="wna:KA717_00455"/>
<feature type="compositionally biased region" description="Basic and acidic residues" evidence="1">
    <location>
        <begin position="154"/>
        <end position="173"/>
    </location>
</feature>
<reference evidence="2" key="1">
    <citation type="submission" date="2021-04" db="EMBL/GenBank/DDBJ databases">
        <title>Genome sequence of Woronichinia naegeliana from Washington state freshwater lake bloom.</title>
        <authorList>
            <person name="Dreher T.W."/>
        </authorList>
    </citation>
    <scope>NUCLEOTIDE SEQUENCE</scope>
    <source>
        <strain evidence="2">WA131</strain>
    </source>
</reference>
<sequence length="186" mass="20819">MSNAFMILSLFLLLALIQSAELNRKLQNAEPIKIDEKSGQFTFDLGKAVLSKPLKTHIKSQVIPDIVKVIKEKGGTIEFIQVIGYTDGKKNDGTSNLDNKLDKITMKQNFIKSLDPGSNADLGLMRALAVIQEIQKANLGIKFQAYSAGQLYDKDGKFDPNGNEDKERRRIEIRFIPYPPPPSQKK</sequence>
<dbReference type="EMBL" id="CP073041">
    <property type="protein sequence ID" value="UXE61526.1"/>
    <property type="molecule type" value="Genomic_DNA"/>
</dbReference>
<feature type="compositionally biased region" description="Pro residues" evidence="1">
    <location>
        <begin position="177"/>
        <end position="186"/>
    </location>
</feature>
<evidence type="ECO:0008006" key="3">
    <source>
        <dbReference type="Google" id="ProtNLM"/>
    </source>
</evidence>
<dbReference type="Gene3D" id="3.30.1330.60">
    <property type="entry name" value="OmpA-like domain"/>
    <property type="match status" value="1"/>
</dbReference>
<proteinExistence type="predicted"/>
<dbReference type="SUPFAM" id="SSF103088">
    <property type="entry name" value="OmpA-like"/>
    <property type="match status" value="1"/>
</dbReference>
<protein>
    <recommendedName>
        <fullName evidence="3">OmpA-like domain-containing protein</fullName>
    </recommendedName>
</protein>